<keyword evidence="1" id="KW-1185">Reference proteome</keyword>
<sequence length="106" mass="11868">MAQHWYILAISCTTKTKTTSSAASVPARVIHTGSNWLASFFDTARVDCATTGRCTHKSPRAVRLHRRPRRQRNGSDDVGAFFRSFASLQCGQNYLPFGDSFTPTQW</sequence>
<name>A0A914WQX5_9BILA</name>
<evidence type="ECO:0000313" key="2">
    <source>
        <dbReference type="WBParaSite" id="PSAMB.scaffold494size49430.g6295.t1"/>
    </source>
</evidence>
<organism evidence="1 2">
    <name type="scientific">Plectus sambesii</name>
    <dbReference type="NCBI Taxonomy" id="2011161"/>
    <lineage>
        <taxon>Eukaryota</taxon>
        <taxon>Metazoa</taxon>
        <taxon>Ecdysozoa</taxon>
        <taxon>Nematoda</taxon>
        <taxon>Chromadorea</taxon>
        <taxon>Plectida</taxon>
        <taxon>Plectina</taxon>
        <taxon>Plectoidea</taxon>
        <taxon>Plectidae</taxon>
        <taxon>Plectus</taxon>
    </lineage>
</organism>
<dbReference type="AlphaFoldDB" id="A0A914WQX5"/>
<dbReference type="Proteomes" id="UP000887566">
    <property type="component" value="Unplaced"/>
</dbReference>
<protein>
    <submittedName>
        <fullName evidence="2">Secreted protein</fullName>
    </submittedName>
</protein>
<reference evidence="2" key="1">
    <citation type="submission" date="2022-11" db="UniProtKB">
        <authorList>
            <consortium name="WormBaseParasite"/>
        </authorList>
    </citation>
    <scope>IDENTIFICATION</scope>
</reference>
<dbReference type="WBParaSite" id="PSAMB.scaffold494size49430.g6295.t1">
    <property type="protein sequence ID" value="PSAMB.scaffold494size49430.g6295.t1"/>
    <property type="gene ID" value="PSAMB.scaffold494size49430.g6295"/>
</dbReference>
<evidence type="ECO:0000313" key="1">
    <source>
        <dbReference type="Proteomes" id="UP000887566"/>
    </source>
</evidence>
<proteinExistence type="predicted"/>
<accession>A0A914WQX5</accession>